<feature type="compositionally biased region" description="Polar residues" evidence="1">
    <location>
        <begin position="88"/>
        <end position="98"/>
    </location>
</feature>
<dbReference type="PANTHER" id="PTHR46444:SF3">
    <property type="entry name" value="DCD (DEVELOPMENT AND CELL DEATH) DOMAIN PROTEIN"/>
    <property type="match status" value="1"/>
</dbReference>
<dbReference type="KEGG" id="zju:107418718"/>
<feature type="domain" description="DCD" evidence="2">
    <location>
        <begin position="365"/>
        <end position="492"/>
    </location>
</feature>
<evidence type="ECO:0000313" key="3">
    <source>
        <dbReference type="Proteomes" id="UP001652623"/>
    </source>
</evidence>
<dbReference type="InParanoid" id="A0A6P3ZSQ9"/>
<sequence>MTQAENNSETDGTKETEASAVAFNSPKETVMEVSGKETETPVEAFSKPIDTPIETLRKAPAEASKEAPPEASNKPLETHFETPGETAQVPTETSNKSSKMPAETSSKPKETSAKALYKSESSGKKTLKPLRAKSKIGKKSLIAYNLKVKKNKGSLQDRGKKTEAPAEAINNPTETPLETSNKPIDAPPKALSKSESSGKKTVKAKSKVGEKSVDVNNRKAKKNRESLQGHDKKTYSPAEAIKNPIETSVETSSEPTELSPQGHGKKRRSRVQGSKSKKEINDNEDSGVEVLRSRKENQSGNTTKKEHSRESHRVQKYQESIIESEKSQHKQKTKTSDGSEKNLNTQKNKGKHADIEKSQRSGKKEKLGGLIFMCSGKTKPDCFHYRIMGISIGKKDLVLGIKPGMKLFLYDFDLKLLYGVYRASSSGGVKLEPKAFGGAFPAQVRFNVEKDCLPLPESVFKKAIKENYNEKNKFKTELTIRQVRKLMALFRPAEVHSSALSICSVQGSRTHDERIRKEVRESLTHSHRDKHGRDPHANDDARTYPVHVATTRRKESSRNLFMTEKEYRAYGLSGERSLTHPSHITTPPLDPYQRDYERKHLRRHQNLIYREAVPAQRETLHADPFYMDDKEYQVYSLGARHELPSAAPITATSTTNMDSFAKDPYYSYYHSGSSVAPLRREGAPSSYYTINGSGDTYLIESADPFRRRETDPVDRLYLKYDVDPLLGDRQIYQAAKPEPVPMPVSSRYSFPGPLFSHR</sequence>
<feature type="compositionally biased region" description="Polar residues" evidence="1">
    <location>
        <begin position="170"/>
        <end position="182"/>
    </location>
</feature>
<feature type="compositionally biased region" description="Basic and acidic residues" evidence="1">
    <location>
        <begin position="351"/>
        <end position="362"/>
    </location>
</feature>
<dbReference type="RefSeq" id="XP_015882909.2">
    <property type="nucleotide sequence ID" value="XM_016027423.4"/>
</dbReference>
<accession>A0A6P3ZSQ9</accession>
<keyword evidence="3" id="KW-1185">Reference proteome</keyword>
<proteinExistence type="predicted"/>
<organism evidence="3 4">
    <name type="scientific">Ziziphus jujuba</name>
    <name type="common">Chinese jujube</name>
    <name type="synonym">Ziziphus sativa</name>
    <dbReference type="NCBI Taxonomy" id="326968"/>
    <lineage>
        <taxon>Eukaryota</taxon>
        <taxon>Viridiplantae</taxon>
        <taxon>Streptophyta</taxon>
        <taxon>Embryophyta</taxon>
        <taxon>Tracheophyta</taxon>
        <taxon>Spermatophyta</taxon>
        <taxon>Magnoliopsida</taxon>
        <taxon>eudicotyledons</taxon>
        <taxon>Gunneridae</taxon>
        <taxon>Pentapetalae</taxon>
        <taxon>rosids</taxon>
        <taxon>fabids</taxon>
        <taxon>Rosales</taxon>
        <taxon>Rhamnaceae</taxon>
        <taxon>Paliureae</taxon>
        <taxon>Ziziphus</taxon>
    </lineage>
</organism>
<feature type="compositionally biased region" description="Basic and acidic residues" evidence="1">
    <location>
        <begin position="207"/>
        <end position="234"/>
    </location>
</feature>
<evidence type="ECO:0000259" key="2">
    <source>
        <dbReference type="SMART" id="SM00767"/>
    </source>
</evidence>
<feature type="compositionally biased region" description="Basic residues" evidence="1">
    <location>
        <begin position="125"/>
        <end position="138"/>
    </location>
</feature>
<feature type="compositionally biased region" description="Low complexity" evidence="1">
    <location>
        <begin position="244"/>
        <end position="260"/>
    </location>
</feature>
<dbReference type="Pfam" id="PF10539">
    <property type="entry name" value="Dev_Cell_Death"/>
    <property type="match status" value="1"/>
</dbReference>
<dbReference type="Proteomes" id="UP001652623">
    <property type="component" value="Chromosome 2"/>
</dbReference>
<protein>
    <submittedName>
        <fullName evidence="4">Uncharacterized protein LOC107418718</fullName>
    </submittedName>
</protein>
<dbReference type="GeneID" id="107418718"/>
<dbReference type="FunCoup" id="A0A6P3ZSQ9">
    <property type="interactions" value="998"/>
</dbReference>
<dbReference type="PANTHER" id="PTHR46444">
    <property type="entry name" value="DCD (DEVELOPMENT AND CELL DEATH) DOMAIN PROTEIN-RELATED"/>
    <property type="match status" value="1"/>
</dbReference>
<feature type="compositionally biased region" description="Polar residues" evidence="1">
    <location>
        <begin position="1"/>
        <end position="10"/>
    </location>
</feature>
<gene>
    <name evidence="4" type="primary">LOC107418718</name>
</gene>
<name>A0A6P3ZSQ9_ZIZJJ</name>
<dbReference type="AlphaFoldDB" id="A0A6P3ZSQ9"/>
<reference evidence="4" key="2">
    <citation type="submission" date="2025-08" db="UniProtKB">
        <authorList>
            <consortium name="RefSeq"/>
        </authorList>
    </citation>
    <scope>IDENTIFICATION</scope>
    <source>
        <tissue evidence="4">Seedling</tissue>
    </source>
</reference>
<dbReference type="InterPro" id="IPR013989">
    <property type="entry name" value="Dev_and_cell_death_domain"/>
</dbReference>
<feature type="region of interest" description="Disordered" evidence="1">
    <location>
        <begin position="1"/>
        <end position="362"/>
    </location>
</feature>
<evidence type="ECO:0000313" key="4">
    <source>
        <dbReference type="RefSeq" id="XP_015882909.2"/>
    </source>
</evidence>
<feature type="compositionally biased region" description="Basic and acidic residues" evidence="1">
    <location>
        <begin position="55"/>
        <end position="68"/>
    </location>
</feature>
<feature type="region of interest" description="Disordered" evidence="1">
    <location>
        <begin position="521"/>
        <end position="541"/>
    </location>
</feature>
<dbReference type="SMART" id="SM00767">
    <property type="entry name" value="DCD"/>
    <property type="match status" value="1"/>
</dbReference>
<reference evidence="3" key="1">
    <citation type="submission" date="2025-05" db="UniProtKB">
        <authorList>
            <consortium name="RefSeq"/>
        </authorList>
    </citation>
    <scope>NUCLEOTIDE SEQUENCE [LARGE SCALE GENOMIC DNA]</scope>
</reference>
<feature type="compositionally biased region" description="Basic and acidic residues" evidence="1">
    <location>
        <begin position="155"/>
        <end position="164"/>
    </location>
</feature>
<evidence type="ECO:0000256" key="1">
    <source>
        <dbReference type="SAM" id="MobiDB-lite"/>
    </source>
</evidence>
<feature type="compositionally biased region" description="Basic and acidic residues" evidence="1">
    <location>
        <begin position="323"/>
        <end position="340"/>
    </location>
</feature>
<feature type="compositionally biased region" description="Basic and acidic residues" evidence="1">
    <location>
        <begin position="291"/>
        <end position="313"/>
    </location>
</feature>